<feature type="transmembrane region" description="Helical" evidence="1">
    <location>
        <begin position="5"/>
        <end position="25"/>
    </location>
</feature>
<dbReference type="Pfam" id="PF19447">
    <property type="entry name" value="DUF5985"/>
    <property type="match status" value="1"/>
</dbReference>
<dbReference type="Proteomes" id="UP000255297">
    <property type="component" value="Unassembled WGS sequence"/>
</dbReference>
<dbReference type="EMBL" id="UGPB01000001">
    <property type="protein sequence ID" value="STY29172.1"/>
    <property type="molecule type" value="Genomic_DNA"/>
</dbReference>
<keyword evidence="1" id="KW-1133">Transmembrane helix</keyword>
<dbReference type="InterPro" id="IPR046027">
    <property type="entry name" value="DUF5985"/>
</dbReference>
<sequence length="87" mass="10086">MAAIIYSLCTITAFVCAWLLLRSYHKQKFRLLLWGGICFCGFFLNNALLVVDQLIFTHIDLSAWRLLTGLISLLFLLYGLIWEDEEL</sequence>
<accession>A0A378LTJ3</accession>
<keyword evidence="1" id="KW-0812">Transmembrane</keyword>
<dbReference type="AlphaFoldDB" id="A0A378LTJ3"/>
<name>A0A378LTJ3_9GAMM</name>
<dbReference type="RefSeq" id="WP_031565990.1">
    <property type="nucleotide sequence ID" value="NZ_CAAAIS010000003.1"/>
</dbReference>
<evidence type="ECO:0000313" key="3">
    <source>
        <dbReference type="Proteomes" id="UP000255297"/>
    </source>
</evidence>
<feature type="transmembrane region" description="Helical" evidence="1">
    <location>
        <begin position="63"/>
        <end position="82"/>
    </location>
</feature>
<dbReference type="STRING" id="1122170.GCA_000701265_01131"/>
<feature type="transmembrane region" description="Helical" evidence="1">
    <location>
        <begin position="31"/>
        <end position="51"/>
    </location>
</feature>
<protein>
    <submittedName>
        <fullName evidence="2">Uncharacterized protein</fullName>
    </submittedName>
</protein>
<keyword evidence="3" id="KW-1185">Reference proteome</keyword>
<dbReference type="OrthoDB" id="5295794at2"/>
<keyword evidence="1" id="KW-0472">Membrane</keyword>
<proteinExistence type="predicted"/>
<evidence type="ECO:0000256" key="1">
    <source>
        <dbReference type="SAM" id="Phobius"/>
    </source>
</evidence>
<organism evidence="2 3">
    <name type="scientific">Legionella wadsworthii</name>
    <dbReference type="NCBI Taxonomy" id="28088"/>
    <lineage>
        <taxon>Bacteria</taxon>
        <taxon>Pseudomonadati</taxon>
        <taxon>Pseudomonadota</taxon>
        <taxon>Gammaproteobacteria</taxon>
        <taxon>Legionellales</taxon>
        <taxon>Legionellaceae</taxon>
        <taxon>Legionella</taxon>
    </lineage>
</organism>
<evidence type="ECO:0000313" key="2">
    <source>
        <dbReference type="EMBL" id="STY29172.1"/>
    </source>
</evidence>
<gene>
    <name evidence="2" type="ORF">NCTC11532_01355</name>
</gene>
<reference evidence="2 3" key="1">
    <citation type="submission" date="2018-06" db="EMBL/GenBank/DDBJ databases">
        <authorList>
            <consortium name="Pathogen Informatics"/>
            <person name="Doyle S."/>
        </authorList>
    </citation>
    <scope>NUCLEOTIDE SEQUENCE [LARGE SCALE GENOMIC DNA]</scope>
    <source>
        <strain evidence="2 3">NCTC11532</strain>
    </source>
</reference>